<feature type="domain" description="Phospholipase/carboxylesterase/thioesterase" evidence="1">
    <location>
        <begin position="20"/>
        <end position="208"/>
    </location>
</feature>
<dbReference type="Proteomes" id="UP000276282">
    <property type="component" value="Unassembled WGS sequence"/>
</dbReference>
<dbReference type="Gene3D" id="3.40.50.1820">
    <property type="entry name" value="alpha/beta hydrolase"/>
    <property type="match status" value="1"/>
</dbReference>
<accession>A0A495PMF8</accession>
<dbReference type="AlphaFoldDB" id="A0A495PMF8"/>
<evidence type="ECO:0000313" key="3">
    <source>
        <dbReference type="Proteomes" id="UP000276282"/>
    </source>
</evidence>
<keyword evidence="3" id="KW-1185">Reference proteome</keyword>
<dbReference type="GO" id="GO:0016787">
    <property type="term" value="F:hydrolase activity"/>
    <property type="evidence" value="ECO:0007669"/>
    <property type="project" value="InterPro"/>
</dbReference>
<evidence type="ECO:0000313" key="2">
    <source>
        <dbReference type="EMBL" id="RKS50658.1"/>
    </source>
</evidence>
<dbReference type="SUPFAM" id="SSF53474">
    <property type="entry name" value="alpha/beta-Hydrolases"/>
    <property type="match status" value="1"/>
</dbReference>
<dbReference type="InterPro" id="IPR003140">
    <property type="entry name" value="PLipase/COase/thioEstase"/>
</dbReference>
<comment type="caution">
    <text evidence="2">The sequence shown here is derived from an EMBL/GenBank/DDBJ whole genome shotgun (WGS) entry which is preliminary data.</text>
</comment>
<organism evidence="2 3">
    <name type="scientific">Gillisia mitskevichiae</name>
    <dbReference type="NCBI Taxonomy" id="270921"/>
    <lineage>
        <taxon>Bacteria</taxon>
        <taxon>Pseudomonadati</taxon>
        <taxon>Bacteroidota</taxon>
        <taxon>Flavobacteriia</taxon>
        <taxon>Flavobacteriales</taxon>
        <taxon>Flavobacteriaceae</taxon>
        <taxon>Gillisia</taxon>
    </lineage>
</organism>
<dbReference type="Pfam" id="PF02230">
    <property type="entry name" value="Abhydrolase_2"/>
    <property type="match status" value="1"/>
</dbReference>
<name>A0A495PMF8_9FLAO</name>
<dbReference type="OrthoDB" id="595091at2"/>
<reference evidence="2 3" key="1">
    <citation type="submission" date="2018-10" db="EMBL/GenBank/DDBJ databases">
        <title>Genomic Encyclopedia of Archaeal and Bacterial Type Strains, Phase II (KMG-II): from individual species to whole genera.</title>
        <authorList>
            <person name="Goeker M."/>
        </authorList>
    </citation>
    <scope>NUCLEOTIDE SEQUENCE [LARGE SCALE GENOMIC DNA]</scope>
    <source>
        <strain evidence="2 3">DSM 19839</strain>
    </source>
</reference>
<gene>
    <name evidence="2" type="ORF">BC962_2430</name>
</gene>
<dbReference type="EMBL" id="RBLG01000003">
    <property type="protein sequence ID" value="RKS50658.1"/>
    <property type="molecule type" value="Genomic_DNA"/>
</dbReference>
<proteinExistence type="predicted"/>
<dbReference type="InterPro" id="IPR029058">
    <property type="entry name" value="AB_hydrolase_fold"/>
</dbReference>
<sequence length="212" mass="24192">MNPTEKQVSYKITNSYCTLNEKTSNTKNVWVVFHGIGYLSKYFLKYFKGLDPQENYIIAPQAASKYYLNGKYTHVGASWFTKDNTQQEVENAMNYLDEVYKAEDLGSATNLIVLGYSQGVSVATRWVAKKRIKLSQLILCSGGLPKELKAKDFLHLGDSKVSMIYGNKDPYLDKERLDNEKLKLKQLFPENLTVIPFEGIHEMKPSILETLV</sequence>
<evidence type="ECO:0000259" key="1">
    <source>
        <dbReference type="Pfam" id="PF02230"/>
    </source>
</evidence>
<dbReference type="RefSeq" id="WP_121346253.1">
    <property type="nucleotide sequence ID" value="NZ_RBLG01000003.1"/>
</dbReference>
<protein>
    <submittedName>
        <fullName evidence="2">Putative esterase</fullName>
    </submittedName>
</protein>